<feature type="domain" description="D-isomer specific 2-hydroxyacid dehydrogenase NAD-binding" evidence="6">
    <location>
        <begin position="125"/>
        <end position="300"/>
    </location>
</feature>
<dbReference type="PANTHER" id="PTHR10996:SF257">
    <property type="entry name" value="GLYOXYLATE REDUCTASE 1"/>
    <property type="match status" value="1"/>
</dbReference>
<evidence type="ECO:0000259" key="6">
    <source>
        <dbReference type="Pfam" id="PF02826"/>
    </source>
</evidence>
<name>A0A0N1P0D8_9EURO</name>
<evidence type="ECO:0000256" key="1">
    <source>
        <dbReference type="ARBA" id="ARBA00005854"/>
    </source>
</evidence>
<gene>
    <name evidence="7" type="ORF">AB675_5489</name>
</gene>
<keyword evidence="8" id="KW-1185">Reference proteome</keyword>
<evidence type="ECO:0000259" key="5">
    <source>
        <dbReference type="Pfam" id="PF00389"/>
    </source>
</evidence>
<dbReference type="PROSITE" id="PS00670">
    <property type="entry name" value="D_2_HYDROXYACID_DH_2"/>
    <property type="match status" value="1"/>
</dbReference>
<dbReference type="SUPFAM" id="SSF51735">
    <property type="entry name" value="NAD(P)-binding Rossmann-fold domains"/>
    <property type="match status" value="1"/>
</dbReference>
<dbReference type="VEuPathDB" id="FungiDB:AB675_5489"/>
<proteinExistence type="inferred from homology"/>
<dbReference type="InterPro" id="IPR029753">
    <property type="entry name" value="D-isomer_DH_CS"/>
</dbReference>
<comment type="caution">
    <text evidence="7">The sequence shown here is derived from an EMBL/GenBank/DDBJ whole genome shotgun (WGS) entry which is preliminary data.</text>
</comment>
<dbReference type="GO" id="GO:0051287">
    <property type="term" value="F:NAD binding"/>
    <property type="evidence" value="ECO:0007669"/>
    <property type="project" value="InterPro"/>
</dbReference>
<dbReference type="AlphaFoldDB" id="A0A0N1P0D8"/>
<dbReference type="Proteomes" id="UP000038010">
    <property type="component" value="Unassembled WGS sequence"/>
</dbReference>
<dbReference type="GO" id="GO:0030267">
    <property type="term" value="F:glyoxylate reductase (NADPH) activity"/>
    <property type="evidence" value="ECO:0007669"/>
    <property type="project" value="TreeGrafter"/>
</dbReference>
<accession>A0A0N1P0D8</accession>
<dbReference type="InterPro" id="IPR036291">
    <property type="entry name" value="NAD(P)-bd_dom_sf"/>
</dbReference>
<dbReference type="SUPFAM" id="SSF52283">
    <property type="entry name" value="Formate/glycerate dehydrogenase catalytic domain-like"/>
    <property type="match status" value="1"/>
</dbReference>
<evidence type="ECO:0000256" key="2">
    <source>
        <dbReference type="ARBA" id="ARBA00023002"/>
    </source>
</evidence>
<evidence type="ECO:0000313" key="7">
    <source>
        <dbReference type="EMBL" id="KPI41867.1"/>
    </source>
</evidence>
<dbReference type="FunFam" id="3.40.50.720:FF:000203">
    <property type="entry name" value="D-3-phosphoglycerate dehydrogenase (SerA)"/>
    <property type="match status" value="1"/>
</dbReference>
<dbReference type="EMBL" id="LFJN01000008">
    <property type="protein sequence ID" value="KPI41867.1"/>
    <property type="molecule type" value="Genomic_DNA"/>
</dbReference>
<dbReference type="OrthoDB" id="9991913at2759"/>
<keyword evidence="2 4" id="KW-0560">Oxidoreductase</keyword>
<dbReference type="InterPro" id="IPR050223">
    <property type="entry name" value="D-isomer_2-hydroxyacid_DH"/>
</dbReference>
<dbReference type="Gene3D" id="3.40.50.720">
    <property type="entry name" value="NAD(P)-binding Rossmann-like Domain"/>
    <property type="match status" value="2"/>
</dbReference>
<dbReference type="RefSeq" id="XP_018001830.1">
    <property type="nucleotide sequence ID" value="XM_018145701.1"/>
</dbReference>
<reference evidence="7 8" key="1">
    <citation type="submission" date="2015-06" db="EMBL/GenBank/DDBJ databases">
        <title>Draft genome of the ant-associated black yeast Phialophora attae CBS 131958.</title>
        <authorList>
            <person name="Moreno L.F."/>
            <person name="Stielow B.J."/>
            <person name="de Hoog S."/>
            <person name="Vicente V.A."/>
            <person name="Weiss V.A."/>
            <person name="de Vries M."/>
            <person name="Cruz L.M."/>
            <person name="Souza E.M."/>
        </authorList>
    </citation>
    <scope>NUCLEOTIDE SEQUENCE [LARGE SCALE GENOMIC DNA]</scope>
    <source>
        <strain evidence="7 8">CBS 131958</strain>
    </source>
</reference>
<evidence type="ECO:0000256" key="3">
    <source>
        <dbReference type="ARBA" id="ARBA00023027"/>
    </source>
</evidence>
<dbReference type="PANTHER" id="PTHR10996">
    <property type="entry name" value="2-HYDROXYACID DEHYDROGENASE-RELATED"/>
    <property type="match status" value="1"/>
</dbReference>
<feature type="domain" description="D-isomer specific 2-hydroxyacid dehydrogenase catalytic" evidence="5">
    <location>
        <begin position="21"/>
        <end position="332"/>
    </location>
</feature>
<dbReference type="Pfam" id="PF00389">
    <property type="entry name" value="2-Hacid_dh"/>
    <property type="match status" value="1"/>
</dbReference>
<evidence type="ECO:0000256" key="4">
    <source>
        <dbReference type="RuleBase" id="RU003719"/>
    </source>
</evidence>
<dbReference type="InterPro" id="IPR006139">
    <property type="entry name" value="D-isomer_2_OHA_DH_cat_dom"/>
</dbReference>
<dbReference type="GO" id="GO:0016618">
    <property type="term" value="F:hydroxypyruvate reductase [NAD(P)H] activity"/>
    <property type="evidence" value="ECO:0007669"/>
    <property type="project" value="TreeGrafter"/>
</dbReference>
<organism evidence="7 8">
    <name type="scientific">Cyphellophora attinorum</name>
    <dbReference type="NCBI Taxonomy" id="1664694"/>
    <lineage>
        <taxon>Eukaryota</taxon>
        <taxon>Fungi</taxon>
        <taxon>Dikarya</taxon>
        <taxon>Ascomycota</taxon>
        <taxon>Pezizomycotina</taxon>
        <taxon>Eurotiomycetes</taxon>
        <taxon>Chaetothyriomycetidae</taxon>
        <taxon>Chaetothyriales</taxon>
        <taxon>Cyphellophoraceae</taxon>
        <taxon>Cyphellophora</taxon>
    </lineage>
</organism>
<dbReference type="STRING" id="1664694.A0A0N1P0D8"/>
<evidence type="ECO:0000313" key="8">
    <source>
        <dbReference type="Proteomes" id="UP000038010"/>
    </source>
</evidence>
<protein>
    <submittedName>
        <fullName evidence="7">Putative 2-hydroxyacid dehydrogenase</fullName>
    </submittedName>
</protein>
<keyword evidence="3" id="KW-0520">NAD</keyword>
<sequence>MAPRRPKVVTISPPNWADPAYLKEFETKFELHVSEAGDRPTTVKNLAAKVASDGPFDAICILMGTKPYEPFDEELLRPLVPQLKLMTSASAGYNEFDVDWMSKNGITFCNSRNAVNEASADLAIFMMLGVIRDVQRLQTSVANGNWRGGLVPTRDPAGMKLGIVGMGSIGKHVARKAKVFNMEIIYYQRTRMLPEDEQKYAATYCSTLDELLSTADIVSLHCPLNKKTEGMISHKEFSKMKDGVFFINTSRGPLANEEALIEALESGKICRAGLDVFKGEPKINPYFIRNDRVIMQPHMGGITDVAWNRAYREALENVRAFFETGKAISPVNELEVRAHAGTNGAVTNGAT</sequence>
<dbReference type="InterPro" id="IPR006140">
    <property type="entry name" value="D-isomer_DH_NAD-bd"/>
</dbReference>
<dbReference type="Pfam" id="PF02826">
    <property type="entry name" value="2-Hacid_dh_C"/>
    <property type="match status" value="1"/>
</dbReference>
<dbReference type="CDD" id="cd12168">
    <property type="entry name" value="Mand_dh_like"/>
    <property type="match status" value="1"/>
</dbReference>
<dbReference type="GO" id="GO:0005829">
    <property type="term" value="C:cytosol"/>
    <property type="evidence" value="ECO:0007669"/>
    <property type="project" value="TreeGrafter"/>
</dbReference>
<comment type="similarity">
    <text evidence="1 4">Belongs to the D-isomer specific 2-hydroxyacid dehydrogenase family.</text>
</comment>
<dbReference type="GeneID" id="28737581"/>